<sequence>MALRLIYLAFSRLMKWAVLLARDSAAEDIELRWVGIVRGELLDRMPVVGRRHLQSVLIEYVDHHKRTVHTACWGKVRRLDPLQFQWPLAVGG</sequence>
<organism evidence="1 2">
    <name type="scientific">Planosporangium mesophilum</name>
    <dbReference type="NCBI Taxonomy" id="689768"/>
    <lineage>
        <taxon>Bacteria</taxon>
        <taxon>Bacillati</taxon>
        <taxon>Actinomycetota</taxon>
        <taxon>Actinomycetes</taxon>
        <taxon>Micromonosporales</taxon>
        <taxon>Micromonosporaceae</taxon>
        <taxon>Planosporangium</taxon>
    </lineage>
</organism>
<dbReference type="AlphaFoldDB" id="A0A8J3TA64"/>
<dbReference type="Proteomes" id="UP000599074">
    <property type="component" value="Unassembled WGS sequence"/>
</dbReference>
<evidence type="ECO:0008006" key="3">
    <source>
        <dbReference type="Google" id="ProtNLM"/>
    </source>
</evidence>
<protein>
    <recommendedName>
        <fullName evidence="3">Integrase</fullName>
    </recommendedName>
</protein>
<dbReference type="RefSeq" id="WP_168114539.1">
    <property type="nucleotide sequence ID" value="NZ_BOON01000018.1"/>
</dbReference>
<gene>
    <name evidence="1" type="ORF">Pme01_21360</name>
</gene>
<name>A0A8J3TA64_9ACTN</name>
<reference evidence="1" key="1">
    <citation type="submission" date="2021-01" db="EMBL/GenBank/DDBJ databases">
        <title>Whole genome shotgun sequence of Planosporangium mesophilum NBRC 109066.</title>
        <authorList>
            <person name="Komaki H."/>
            <person name="Tamura T."/>
        </authorList>
    </citation>
    <scope>NUCLEOTIDE SEQUENCE</scope>
    <source>
        <strain evidence="1">NBRC 109066</strain>
    </source>
</reference>
<evidence type="ECO:0000313" key="2">
    <source>
        <dbReference type="Proteomes" id="UP000599074"/>
    </source>
</evidence>
<evidence type="ECO:0000313" key="1">
    <source>
        <dbReference type="EMBL" id="GII22539.1"/>
    </source>
</evidence>
<dbReference type="EMBL" id="BOON01000018">
    <property type="protein sequence ID" value="GII22539.1"/>
    <property type="molecule type" value="Genomic_DNA"/>
</dbReference>
<keyword evidence="2" id="KW-1185">Reference proteome</keyword>
<proteinExistence type="predicted"/>
<comment type="caution">
    <text evidence="1">The sequence shown here is derived from an EMBL/GenBank/DDBJ whole genome shotgun (WGS) entry which is preliminary data.</text>
</comment>
<accession>A0A8J3TA64</accession>